<proteinExistence type="predicted"/>
<organism evidence="1 2">
    <name type="scientific">Lentzea albidocapillata subsp. violacea</name>
    <dbReference type="NCBI Taxonomy" id="128104"/>
    <lineage>
        <taxon>Bacteria</taxon>
        <taxon>Bacillati</taxon>
        <taxon>Actinomycetota</taxon>
        <taxon>Actinomycetes</taxon>
        <taxon>Pseudonocardiales</taxon>
        <taxon>Pseudonocardiaceae</taxon>
        <taxon>Lentzea</taxon>
    </lineage>
</organism>
<accession>A0A1G9W7U0</accession>
<name>A0A1G9W7U0_9PSEU</name>
<reference evidence="2" key="1">
    <citation type="submission" date="2016-10" db="EMBL/GenBank/DDBJ databases">
        <authorList>
            <person name="Varghese N."/>
            <person name="Submissions S."/>
        </authorList>
    </citation>
    <scope>NUCLEOTIDE SEQUENCE [LARGE SCALE GENOMIC DNA]</scope>
    <source>
        <strain evidence="2">DSM 44796</strain>
    </source>
</reference>
<protein>
    <recommendedName>
        <fullName evidence="3">DinB superfamily protein</fullName>
    </recommendedName>
</protein>
<dbReference type="EMBL" id="FNET01000027">
    <property type="protein sequence ID" value="SDM80592.1"/>
    <property type="molecule type" value="Genomic_DNA"/>
</dbReference>
<evidence type="ECO:0000313" key="2">
    <source>
        <dbReference type="Proteomes" id="UP000199682"/>
    </source>
</evidence>
<dbReference type="AlphaFoldDB" id="A0A1G9W7U0"/>
<evidence type="ECO:0008006" key="3">
    <source>
        <dbReference type="Google" id="ProtNLM"/>
    </source>
</evidence>
<evidence type="ECO:0000313" key="1">
    <source>
        <dbReference type="EMBL" id="SDM80592.1"/>
    </source>
</evidence>
<dbReference type="Proteomes" id="UP000199682">
    <property type="component" value="Unassembled WGS sequence"/>
</dbReference>
<gene>
    <name evidence="1" type="ORF">SAMN04488074_12734</name>
</gene>
<dbReference type="RefSeq" id="WP_143028036.1">
    <property type="nucleotide sequence ID" value="NZ_FNET01000027.1"/>
</dbReference>
<sequence>MDTTALRSAYKKFLDVATTPGLGEAADGGWNADQVLAHVLSVDAAAAAVALGVVSGARPTFDNRICLDRWNLDRIIAEHSGRAGLITHVRHQAAVLCDIADQLSEQTAAVLVPSFLMSGDELVLDQPLALADLVNGLAEKHVPGHTRQLADLRP</sequence>